<reference evidence="8" key="1">
    <citation type="submission" date="2022-11" db="EMBL/GenBank/DDBJ databases">
        <title>Larsenimonas rhizosphaerae sp. nov., isolated from a tidal mudflat.</title>
        <authorList>
            <person name="Lee S.D."/>
            <person name="Kim I.S."/>
        </authorList>
    </citation>
    <scope>NUCLEOTIDE SEQUENCE</scope>
    <source>
        <strain evidence="8">GH2-1</strain>
    </source>
</reference>
<dbReference type="InterPro" id="IPR036390">
    <property type="entry name" value="WH_DNA-bd_sf"/>
</dbReference>
<keyword evidence="8" id="KW-0808">Transferase</keyword>
<dbReference type="InterPro" id="IPR015424">
    <property type="entry name" value="PyrdxlP-dep_Trfase"/>
</dbReference>
<dbReference type="InterPro" id="IPR051446">
    <property type="entry name" value="HTH_trans_reg/aminotransferase"/>
</dbReference>
<dbReference type="Proteomes" id="UP001165678">
    <property type="component" value="Unassembled WGS sequence"/>
</dbReference>
<keyword evidence="8" id="KW-0032">Aminotransferase</keyword>
<evidence type="ECO:0000256" key="5">
    <source>
        <dbReference type="ARBA" id="ARBA00023163"/>
    </source>
</evidence>
<dbReference type="PANTHER" id="PTHR46577">
    <property type="entry name" value="HTH-TYPE TRANSCRIPTIONAL REGULATORY PROTEIN GABR"/>
    <property type="match status" value="1"/>
</dbReference>
<dbReference type="PANTHER" id="PTHR46577:SF1">
    <property type="entry name" value="HTH-TYPE TRANSCRIPTIONAL REGULATORY PROTEIN GABR"/>
    <property type="match status" value="1"/>
</dbReference>
<dbReference type="SMART" id="SM00345">
    <property type="entry name" value="HTH_GNTR"/>
    <property type="match status" value="1"/>
</dbReference>
<dbReference type="Pfam" id="PF00392">
    <property type="entry name" value="GntR"/>
    <property type="match status" value="1"/>
</dbReference>
<comment type="similarity">
    <text evidence="1">In the C-terminal section; belongs to the class-I pyridoxal-phosphate-dependent aminotransferase family.</text>
</comment>
<dbReference type="PROSITE" id="PS50949">
    <property type="entry name" value="HTH_GNTR"/>
    <property type="match status" value="1"/>
</dbReference>
<evidence type="ECO:0000256" key="6">
    <source>
        <dbReference type="SAM" id="MobiDB-lite"/>
    </source>
</evidence>
<accession>A0AA41ZN14</accession>
<keyword evidence="4" id="KW-0238">DNA-binding</keyword>
<evidence type="ECO:0000259" key="7">
    <source>
        <dbReference type="PROSITE" id="PS50949"/>
    </source>
</evidence>
<comment type="caution">
    <text evidence="8">The sequence shown here is derived from an EMBL/GenBank/DDBJ whole genome shotgun (WGS) entry which is preliminary data.</text>
</comment>
<evidence type="ECO:0000313" key="9">
    <source>
        <dbReference type="Proteomes" id="UP001165678"/>
    </source>
</evidence>
<proteinExistence type="inferred from homology"/>
<dbReference type="Pfam" id="PF00155">
    <property type="entry name" value="Aminotran_1_2"/>
    <property type="match status" value="1"/>
</dbReference>
<feature type="region of interest" description="Disordered" evidence="6">
    <location>
        <begin position="94"/>
        <end position="116"/>
    </location>
</feature>
<evidence type="ECO:0000256" key="3">
    <source>
        <dbReference type="ARBA" id="ARBA00023015"/>
    </source>
</evidence>
<name>A0AA41ZN14_9GAMM</name>
<dbReference type="PRINTS" id="PR00035">
    <property type="entry name" value="HTHGNTR"/>
</dbReference>
<feature type="domain" description="HTH gntR-type" evidence="7">
    <location>
        <begin position="18"/>
        <end position="86"/>
    </location>
</feature>
<dbReference type="InterPro" id="IPR000524">
    <property type="entry name" value="Tscrpt_reg_HTH_GntR"/>
</dbReference>
<dbReference type="InterPro" id="IPR015421">
    <property type="entry name" value="PyrdxlP-dep_Trfase_major"/>
</dbReference>
<dbReference type="GO" id="GO:0003700">
    <property type="term" value="F:DNA-binding transcription factor activity"/>
    <property type="evidence" value="ECO:0007669"/>
    <property type="project" value="InterPro"/>
</dbReference>
<dbReference type="InterPro" id="IPR036388">
    <property type="entry name" value="WH-like_DNA-bd_sf"/>
</dbReference>
<keyword evidence="2" id="KW-0663">Pyridoxal phosphate</keyword>
<keyword evidence="3" id="KW-0805">Transcription regulation</keyword>
<dbReference type="AlphaFoldDB" id="A0AA41ZN14"/>
<dbReference type="Gene3D" id="1.10.10.10">
    <property type="entry name" value="Winged helix-like DNA-binding domain superfamily/Winged helix DNA-binding domain"/>
    <property type="match status" value="1"/>
</dbReference>
<dbReference type="CDD" id="cd07377">
    <property type="entry name" value="WHTH_GntR"/>
    <property type="match status" value="1"/>
</dbReference>
<evidence type="ECO:0000256" key="1">
    <source>
        <dbReference type="ARBA" id="ARBA00005384"/>
    </source>
</evidence>
<dbReference type="GO" id="GO:0008483">
    <property type="term" value="F:transaminase activity"/>
    <property type="evidence" value="ECO:0007669"/>
    <property type="project" value="UniProtKB-KW"/>
</dbReference>
<evidence type="ECO:0000256" key="2">
    <source>
        <dbReference type="ARBA" id="ARBA00022898"/>
    </source>
</evidence>
<keyword evidence="5" id="KW-0804">Transcription</keyword>
<evidence type="ECO:0000256" key="4">
    <source>
        <dbReference type="ARBA" id="ARBA00023125"/>
    </source>
</evidence>
<keyword evidence="9" id="KW-1185">Reference proteome</keyword>
<dbReference type="CDD" id="cd00609">
    <property type="entry name" value="AAT_like"/>
    <property type="match status" value="1"/>
</dbReference>
<dbReference type="Gene3D" id="3.40.640.10">
    <property type="entry name" value="Type I PLP-dependent aspartate aminotransferase-like (Major domain)"/>
    <property type="match status" value="1"/>
</dbReference>
<sequence length="493" mass="54567">MSRTAIVSLNFSLQGQGGHFYRQLIDQIVEFITQGKLKAHDRLPGSRVLASSLGISRSTVVNAYDQLIAQGVLVSKHKSGVFVAEQAGYITQSSRPVVSDSDTGETPPPSVIGFSSTSDAGRFPEKAWLRSLRTSWASVDPRVLDDSCPTGLPDLKQAISDYLYQLRGLACSPQQILITAGNRDALTLLRHALASLSPGSAWITENPAYPPIHRLLESWRPEGSARASMVLPVDEEGCCLPDETLTGAAPIVLLTPNRQYPTGISLGRARRQQWLALLQQRRCWLIEDDYDNEFVYSGRSTVPMMQADVSERTFLVGSLSKVLFRGLRLGFIVSPPACYSTLLESRRQLGGSAALPMQPVVAEFINNGEFARHINRMRRHYRQKRDELLRLLDQHLRPWFDWQAPSGGMHIVIRFREAMSASGRLSETATRDQVVARDLMNEGIRLQPLSLHFVGESADSQGFILGFTVPSMAAMSCMVTALKRYLIRADASA</sequence>
<evidence type="ECO:0000313" key="8">
    <source>
        <dbReference type="EMBL" id="MCX2524893.1"/>
    </source>
</evidence>
<dbReference type="RefSeq" id="WP_265896532.1">
    <property type="nucleotide sequence ID" value="NZ_JAPIVE010000003.1"/>
</dbReference>
<gene>
    <name evidence="8" type="ORF">OQ287_11635</name>
</gene>
<organism evidence="8 9">
    <name type="scientific">Larsenimonas rhizosphaerae</name>
    <dbReference type="NCBI Taxonomy" id="2944682"/>
    <lineage>
        <taxon>Bacteria</taxon>
        <taxon>Pseudomonadati</taxon>
        <taxon>Pseudomonadota</taxon>
        <taxon>Gammaproteobacteria</taxon>
        <taxon>Oceanospirillales</taxon>
        <taxon>Halomonadaceae</taxon>
        <taxon>Larsenimonas</taxon>
    </lineage>
</organism>
<dbReference type="SUPFAM" id="SSF46785">
    <property type="entry name" value="Winged helix' DNA-binding domain"/>
    <property type="match status" value="1"/>
</dbReference>
<protein>
    <submittedName>
        <fullName evidence="8">PLP-dependent aminotransferase family protein</fullName>
    </submittedName>
</protein>
<dbReference type="InterPro" id="IPR004839">
    <property type="entry name" value="Aminotransferase_I/II_large"/>
</dbReference>
<dbReference type="SUPFAM" id="SSF53383">
    <property type="entry name" value="PLP-dependent transferases"/>
    <property type="match status" value="1"/>
</dbReference>
<dbReference type="GO" id="GO:0003677">
    <property type="term" value="F:DNA binding"/>
    <property type="evidence" value="ECO:0007669"/>
    <property type="project" value="UniProtKB-KW"/>
</dbReference>
<dbReference type="EMBL" id="JAPIVE010000003">
    <property type="protein sequence ID" value="MCX2524893.1"/>
    <property type="molecule type" value="Genomic_DNA"/>
</dbReference>
<dbReference type="GO" id="GO:0030170">
    <property type="term" value="F:pyridoxal phosphate binding"/>
    <property type="evidence" value="ECO:0007669"/>
    <property type="project" value="InterPro"/>
</dbReference>